<dbReference type="AlphaFoldDB" id="A0A3M7RSH4"/>
<accession>A0A3M7RSH4</accession>
<keyword evidence="2" id="KW-1185">Reference proteome</keyword>
<proteinExistence type="predicted"/>
<evidence type="ECO:0000313" key="2">
    <source>
        <dbReference type="Proteomes" id="UP000276133"/>
    </source>
</evidence>
<gene>
    <name evidence="1" type="ORF">BpHYR1_029643</name>
</gene>
<comment type="caution">
    <text evidence="1">The sequence shown here is derived from an EMBL/GenBank/DDBJ whole genome shotgun (WGS) entry which is preliminary data.</text>
</comment>
<sequence length="51" mass="5485">MDGLAGLFSPLDGRLGRLVGTDGHRCSDGRLLLNGRDGRTVRTSKTLCLTR</sequence>
<name>A0A3M7RSH4_BRAPC</name>
<dbReference type="EMBL" id="REGN01002734">
    <property type="protein sequence ID" value="RNA26504.1"/>
    <property type="molecule type" value="Genomic_DNA"/>
</dbReference>
<dbReference type="Proteomes" id="UP000276133">
    <property type="component" value="Unassembled WGS sequence"/>
</dbReference>
<organism evidence="1 2">
    <name type="scientific">Brachionus plicatilis</name>
    <name type="common">Marine rotifer</name>
    <name type="synonym">Brachionus muelleri</name>
    <dbReference type="NCBI Taxonomy" id="10195"/>
    <lineage>
        <taxon>Eukaryota</taxon>
        <taxon>Metazoa</taxon>
        <taxon>Spiralia</taxon>
        <taxon>Gnathifera</taxon>
        <taxon>Rotifera</taxon>
        <taxon>Eurotatoria</taxon>
        <taxon>Monogononta</taxon>
        <taxon>Pseudotrocha</taxon>
        <taxon>Ploima</taxon>
        <taxon>Brachionidae</taxon>
        <taxon>Brachionus</taxon>
    </lineage>
</organism>
<evidence type="ECO:0000313" key="1">
    <source>
        <dbReference type="EMBL" id="RNA26504.1"/>
    </source>
</evidence>
<reference evidence="1 2" key="1">
    <citation type="journal article" date="2018" name="Sci. Rep.">
        <title>Genomic signatures of local adaptation to the degree of environmental predictability in rotifers.</title>
        <authorList>
            <person name="Franch-Gras L."/>
            <person name="Hahn C."/>
            <person name="Garcia-Roger E.M."/>
            <person name="Carmona M.J."/>
            <person name="Serra M."/>
            <person name="Gomez A."/>
        </authorList>
    </citation>
    <scope>NUCLEOTIDE SEQUENCE [LARGE SCALE GENOMIC DNA]</scope>
    <source>
        <strain evidence="1">HYR1</strain>
    </source>
</reference>
<protein>
    <submittedName>
        <fullName evidence="1">Uncharacterized protein</fullName>
    </submittedName>
</protein>